<keyword evidence="12" id="KW-1185">Reference proteome</keyword>
<dbReference type="STRING" id="1198114.AciX9_1795"/>
<dbReference type="InterPro" id="IPR017937">
    <property type="entry name" value="Thioredoxin_CS"/>
</dbReference>
<dbReference type="SUPFAM" id="SSF52833">
    <property type="entry name" value="Thioredoxin-like"/>
    <property type="match status" value="1"/>
</dbReference>
<evidence type="ECO:0000256" key="3">
    <source>
        <dbReference type="ARBA" id="ARBA00022982"/>
    </source>
</evidence>
<name>E8WZF5_GRATM</name>
<keyword evidence="4 9" id="KW-1015">Disulfide bond</keyword>
<protein>
    <recommendedName>
        <fullName evidence="6 7">Thioredoxin</fullName>
    </recommendedName>
</protein>
<comment type="similarity">
    <text evidence="1 7">Belongs to the thioredoxin family.</text>
</comment>
<evidence type="ECO:0000256" key="8">
    <source>
        <dbReference type="PIRSR" id="PIRSR000077-1"/>
    </source>
</evidence>
<reference evidence="12" key="1">
    <citation type="submission" date="2011-01" db="EMBL/GenBank/DDBJ databases">
        <title>Complete sequence of chromosome of Acidobacterium sp. MP5ACTX9.</title>
        <authorList>
            <consortium name="US DOE Joint Genome Institute"/>
            <person name="Lucas S."/>
            <person name="Copeland A."/>
            <person name="Lapidus A."/>
            <person name="Cheng J.-F."/>
            <person name="Goodwin L."/>
            <person name="Pitluck S."/>
            <person name="Teshima H."/>
            <person name="Detter J.C."/>
            <person name="Han C."/>
            <person name="Tapia R."/>
            <person name="Land M."/>
            <person name="Hauser L."/>
            <person name="Kyrpides N."/>
            <person name="Ivanova N."/>
            <person name="Ovchinnikova G."/>
            <person name="Pagani I."/>
            <person name="Rawat S.R."/>
            <person name="Mannisto M."/>
            <person name="Haggblom M.M."/>
            <person name="Woyke T."/>
        </authorList>
    </citation>
    <scope>NUCLEOTIDE SEQUENCE [LARGE SCALE GENOMIC DNA]</scope>
    <source>
        <strain evidence="12">MP5ACTX9</strain>
    </source>
</reference>
<dbReference type="PIRSF" id="PIRSF000077">
    <property type="entry name" value="Thioredoxin"/>
    <property type="match status" value="1"/>
</dbReference>
<gene>
    <name evidence="11" type="ordered locus">AciX9_1795</name>
</gene>
<dbReference type="GO" id="GO:0005829">
    <property type="term" value="C:cytosol"/>
    <property type="evidence" value="ECO:0007669"/>
    <property type="project" value="TreeGrafter"/>
</dbReference>
<feature type="active site" description="Nucleophile" evidence="8">
    <location>
        <position position="34"/>
    </location>
</feature>
<evidence type="ECO:0000313" key="11">
    <source>
        <dbReference type="EMBL" id="ADW68843.1"/>
    </source>
</evidence>
<dbReference type="GO" id="GO:0045454">
    <property type="term" value="P:cell redox homeostasis"/>
    <property type="evidence" value="ECO:0007669"/>
    <property type="project" value="TreeGrafter"/>
</dbReference>
<evidence type="ECO:0000313" key="12">
    <source>
        <dbReference type="Proteomes" id="UP000000343"/>
    </source>
</evidence>
<keyword evidence="3" id="KW-0249">Electron transport</keyword>
<dbReference type="InterPro" id="IPR013766">
    <property type="entry name" value="Thioredoxin_domain"/>
</dbReference>
<feature type="active site" description="Nucleophile" evidence="8">
    <location>
        <position position="37"/>
    </location>
</feature>
<dbReference type="AlphaFoldDB" id="E8WZF5"/>
<dbReference type="CDD" id="cd02947">
    <property type="entry name" value="TRX_family"/>
    <property type="match status" value="1"/>
</dbReference>
<dbReference type="OrthoDB" id="9790390at2"/>
<feature type="domain" description="Thioredoxin" evidence="10">
    <location>
        <begin position="1"/>
        <end position="110"/>
    </location>
</feature>
<dbReference type="eggNOG" id="COG3118">
    <property type="taxonomic scope" value="Bacteria"/>
</dbReference>
<dbReference type="Pfam" id="PF00085">
    <property type="entry name" value="Thioredoxin"/>
    <property type="match status" value="1"/>
</dbReference>
<dbReference type="NCBIfam" id="TIGR01068">
    <property type="entry name" value="thioredoxin"/>
    <property type="match status" value="1"/>
</dbReference>
<dbReference type="GO" id="GO:0015035">
    <property type="term" value="F:protein-disulfide reductase activity"/>
    <property type="evidence" value="ECO:0007669"/>
    <property type="project" value="UniProtKB-UniRule"/>
</dbReference>
<sequence>MAGQFVSEVNDSNFEQDVLKSSQPVLVDFWAAWCGPCRALAPVVDQVAEQFNGQLKVMKMDVDKNSATPSRYGIRGIPALLIFKDGKVAEQIVGVVPKASIEQSITKVIGAPVVA</sequence>
<dbReference type="PRINTS" id="PR00421">
    <property type="entry name" value="THIOREDOXIN"/>
</dbReference>
<evidence type="ECO:0000256" key="4">
    <source>
        <dbReference type="ARBA" id="ARBA00023157"/>
    </source>
</evidence>
<dbReference type="Proteomes" id="UP000000343">
    <property type="component" value="Chromosome"/>
</dbReference>
<evidence type="ECO:0000256" key="7">
    <source>
        <dbReference type="PIRNR" id="PIRNR000077"/>
    </source>
</evidence>
<dbReference type="Gene3D" id="3.40.30.10">
    <property type="entry name" value="Glutaredoxin"/>
    <property type="match status" value="1"/>
</dbReference>
<dbReference type="PaxDb" id="1198114-AciX9_1795"/>
<accession>E8WZF5</accession>
<dbReference type="KEGG" id="acm:AciX9_1795"/>
<keyword evidence="5 9" id="KW-0676">Redox-active center</keyword>
<dbReference type="EMBL" id="CP002480">
    <property type="protein sequence ID" value="ADW68843.1"/>
    <property type="molecule type" value="Genomic_DNA"/>
</dbReference>
<keyword evidence="2" id="KW-0813">Transport</keyword>
<feature type="disulfide bond" description="Redox-active" evidence="9">
    <location>
        <begin position="34"/>
        <end position="37"/>
    </location>
</feature>
<feature type="site" description="Deprotonates C-terminal active site Cys" evidence="8">
    <location>
        <position position="28"/>
    </location>
</feature>
<evidence type="ECO:0000259" key="10">
    <source>
        <dbReference type="PROSITE" id="PS51352"/>
    </source>
</evidence>
<feature type="site" description="Contributes to redox potential value" evidence="8">
    <location>
        <position position="36"/>
    </location>
</feature>
<evidence type="ECO:0000256" key="6">
    <source>
        <dbReference type="NCBIfam" id="TIGR01068"/>
    </source>
</evidence>
<dbReference type="PANTHER" id="PTHR45663:SF11">
    <property type="entry name" value="GEO12009P1"/>
    <property type="match status" value="1"/>
</dbReference>
<dbReference type="HOGENOM" id="CLU_090389_10_2_0"/>
<proteinExistence type="inferred from homology"/>
<dbReference type="PROSITE" id="PS00194">
    <property type="entry name" value="THIOREDOXIN_1"/>
    <property type="match status" value="1"/>
</dbReference>
<evidence type="ECO:0000256" key="2">
    <source>
        <dbReference type="ARBA" id="ARBA00022448"/>
    </source>
</evidence>
<dbReference type="RefSeq" id="WP_013580162.1">
    <property type="nucleotide sequence ID" value="NC_015064.1"/>
</dbReference>
<organism evidence="12">
    <name type="scientific">Granulicella tundricola (strain ATCC BAA-1859 / DSM 23138 / MP5ACTX9)</name>
    <dbReference type="NCBI Taxonomy" id="1198114"/>
    <lineage>
        <taxon>Bacteria</taxon>
        <taxon>Pseudomonadati</taxon>
        <taxon>Acidobacteriota</taxon>
        <taxon>Terriglobia</taxon>
        <taxon>Terriglobales</taxon>
        <taxon>Acidobacteriaceae</taxon>
        <taxon>Granulicella</taxon>
    </lineage>
</organism>
<dbReference type="FunFam" id="3.40.30.10:FF:000001">
    <property type="entry name" value="Thioredoxin"/>
    <property type="match status" value="1"/>
</dbReference>
<dbReference type="InterPro" id="IPR036249">
    <property type="entry name" value="Thioredoxin-like_sf"/>
</dbReference>
<dbReference type="InterPro" id="IPR005746">
    <property type="entry name" value="Thioredoxin"/>
</dbReference>
<evidence type="ECO:0000256" key="1">
    <source>
        <dbReference type="ARBA" id="ARBA00008987"/>
    </source>
</evidence>
<feature type="site" description="Contributes to redox potential value" evidence="8">
    <location>
        <position position="35"/>
    </location>
</feature>
<dbReference type="PROSITE" id="PS51352">
    <property type="entry name" value="THIOREDOXIN_2"/>
    <property type="match status" value="1"/>
</dbReference>
<evidence type="ECO:0000256" key="5">
    <source>
        <dbReference type="ARBA" id="ARBA00023284"/>
    </source>
</evidence>
<evidence type="ECO:0000256" key="9">
    <source>
        <dbReference type="PIRSR" id="PIRSR000077-4"/>
    </source>
</evidence>
<dbReference type="PANTHER" id="PTHR45663">
    <property type="entry name" value="GEO12009P1"/>
    <property type="match status" value="1"/>
</dbReference>